<dbReference type="AlphaFoldDB" id="A0A9N9G3H8"/>
<evidence type="ECO:0000313" key="2">
    <source>
        <dbReference type="Proteomes" id="UP000789570"/>
    </source>
</evidence>
<protein>
    <submittedName>
        <fullName evidence="1">15987_t:CDS:1</fullName>
    </submittedName>
</protein>
<proteinExistence type="predicted"/>
<gene>
    <name evidence="1" type="ORF">FCALED_LOCUS7273</name>
</gene>
<accession>A0A9N9G3H8</accession>
<reference evidence="1" key="1">
    <citation type="submission" date="2021-06" db="EMBL/GenBank/DDBJ databases">
        <authorList>
            <person name="Kallberg Y."/>
            <person name="Tangrot J."/>
            <person name="Rosling A."/>
        </authorList>
    </citation>
    <scope>NUCLEOTIDE SEQUENCE</scope>
    <source>
        <strain evidence="1">UK204</strain>
    </source>
</reference>
<name>A0A9N9G3H8_9GLOM</name>
<sequence length="54" mass="6660">MTSKFLTRDSHTLRQTLLMTQAIFPSKKFPEIRMNPDPERRLRRYQNFEYQLID</sequence>
<evidence type="ECO:0000313" key="1">
    <source>
        <dbReference type="EMBL" id="CAG8574669.1"/>
    </source>
</evidence>
<dbReference type="Proteomes" id="UP000789570">
    <property type="component" value="Unassembled WGS sequence"/>
</dbReference>
<comment type="caution">
    <text evidence="1">The sequence shown here is derived from an EMBL/GenBank/DDBJ whole genome shotgun (WGS) entry which is preliminary data.</text>
</comment>
<organism evidence="1 2">
    <name type="scientific">Funneliformis caledonium</name>
    <dbReference type="NCBI Taxonomy" id="1117310"/>
    <lineage>
        <taxon>Eukaryota</taxon>
        <taxon>Fungi</taxon>
        <taxon>Fungi incertae sedis</taxon>
        <taxon>Mucoromycota</taxon>
        <taxon>Glomeromycotina</taxon>
        <taxon>Glomeromycetes</taxon>
        <taxon>Glomerales</taxon>
        <taxon>Glomeraceae</taxon>
        <taxon>Funneliformis</taxon>
    </lineage>
</organism>
<dbReference type="EMBL" id="CAJVPQ010001898">
    <property type="protein sequence ID" value="CAG8574669.1"/>
    <property type="molecule type" value="Genomic_DNA"/>
</dbReference>
<keyword evidence="2" id="KW-1185">Reference proteome</keyword>